<evidence type="ECO:0000256" key="7">
    <source>
        <dbReference type="ARBA" id="ARBA00023288"/>
    </source>
</evidence>
<comment type="similarity">
    <text evidence="2">Belongs to the synaptobrevin family.</text>
</comment>
<keyword evidence="3" id="KW-1003">Cell membrane</keyword>
<dbReference type="PANTHER" id="PTHR45806">
    <property type="entry name" value="SYNAPTOBREVIN HOMOLOG YKT6"/>
    <property type="match status" value="1"/>
</dbReference>
<organism evidence="13 14">
    <name type="scientific">Epicoccum nigrum</name>
    <name type="common">Soil fungus</name>
    <name type="synonym">Epicoccum purpurascens</name>
    <dbReference type="NCBI Taxonomy" id="105696"/>
    <lineage>
        <taxon>Eukaryota</taxon>
        <taxon>Fungi</taxon>
        <taxon>Dikarya</taxon>
        <taxon>Ascomycota</taxon>
        <taxon>Pezizomycotina</taxon>
        <taxon>Dothideomycetes</taxon>
        <taxon>Pleosporomycetidae</taxon>
        <taxon>Pleosporales</taxon>
        <taxon>Pleosporineae</taxon>
        <taxon>Didymellaceae</taxon>
        <taxon>Epicoccum</taxon>
    </lineage>
</organism>
<dbReference type="SMART" id="SM01270">
    <property type="entry name" value="Longin"/>
    <property type="match status" value="1"/>
</dbReference>
<reference evidence="13 14" key="1">
    <citation type="journal article" date="2017" name="Genome Announc.">
        <title>Genome sequence of the saprophytic ascomycete Epicoccum nigrum ICMP 19927 strain isolated from New Zealand.</title>
        <authorList>
            <person name="Fokin M."/>
            <person name="Fleetwood D."/>
            <person name="Weir B.S."/>
            <person name="Villas-Boas S.G."/>
        </authorList>
    </citation>
    <scope>NUCLEOTIDE SEQUENCE [LARGE SCALE GENOMIC DNA]</scope>
    <source>
        <strain evidence="13 14">ICMP 19927</strain>
    </source>
</reference>
<dbReference type="InterPro" id="IPR010908">
    <property type="entry name" value="Longin_dom"/>
</dbReference>
<dbReference type="GO" id="GO:0000421">
    <property type="term" value="C:autophagosome membrane"/>
    <property type="evidence" value="ECO:0007669"/>
    <property type="project" value="EnsemblFungi"/>
</dbReference>
<comment type="subcellular location">
    <subcellularLocation>
        <location evidence="1">Cell membrane</location>
        <topology evidence="1">Lipid-anchor</topology>
        <orientation evidence="1">Cytoplasmic side</orientation>
    </subcellularLocation>
</comment>
<dbReference type="GO" id="GO:0005789">
    <property type="term" value="C:endoplasmic reticulum membrane"/>
    <property type="evidence" value="ECO:0007669"/>
    <property type="project" value="EnsemblFungi"/>
</dbReference>
<dbReference type="EMBL" id="KZ107838">
    <property type="protein sequence ID" value="OSS53470.1"/>
    <property type="molecule type" value="Genomic_DNA"/>
</dbReference>
<dbReference type="Gene3D" id="1.20.5.110">
    <property type="match status" value="1"/>
</dbReference>
<dbReference type="GO" id="GO:0005484">
    <property type="term" value="F:SNAP receptor activity"/>
    <property type="evidence" value="ECO:0007669"/>
    <property type="project" value="EnsemblFungi"/>
</dbReference>
<dbReference type="GO" id="GO:0016409">
    <property type="term" value="F:palmitoyltransferase activity"/>
    <property type="evidence" value="ECO:0007669"/>
    <property type="project" value="EnsemblFungi"/>
</dbReference>
<dbReference type="Pfam" id="PF13774">
    <property type="entry name" value="Longin"/>
    <property type="match status" value="1"/>
</dbReference>
<keyword evidence="4" id="KW-0488">Methylation</keyword>
<protein>
    <recommendedName>
        <fullName evidence="9">Synaptobrevin homolog YKT6</fullName>
    </recommendedName>
</protein>
<dbReference type="PROSITE" id="PS50892">
    <property type="entry name" value="V_SNARE"/>
    <property type="match status" value="1"/>
</dbReference>
<dbReference type="GO" id="GO:0006886">
    <property type="term" value="P:intracellular protein transport"/>
    <property type="evidence" value="ECO:0007669"/>
    <property type="project" value="EnsemblFungi"/>
</dbReference>
<dbReference type="PANTHER" id="PTHR45806:SF1">
    <property type="entry name" value="SYNAPTOBREVIN HOMOLOG YKT6"/>
    <property type="match status" value="1"/>
</dbReference>
<evidence type="ECO:0000256" key="5">
    <source>
        <dbReference type="ARBA" id="ARBA00023136"/>
    </source>
</evidence>
<name>A0A1Y2MBL9_EPING</name>
<dbReference type="GO" id="GO:0042144">
    <property type="term" value="P:vacuole fusion, non-autophagic"/>
    <property type="evidence" value="ECO:0007669"/>
    <property type="project" value="EnsemblFungi"/>
</dbReference>
<evidence type="ECO:0000256" key="1">
    <source>
        <dbReference type="ARBA" id="ARBA00004342"/>
    </source>
</evidence>
<dbReference type="InterPro" id="IPR011012">
    <property type="entry name" value="Longin-like_dom_sf"/>
</dbReference>
<accession>A0A1Y2MBL9</accession>
<dbReference type="GO" id="GO:0006888">
    <property type="term" value="P:endoplasmic reticulum to Golgi vesicle-mediated transport"/>
    <property type="evidence" value="ECO:0007669"/>
    <property type="project" value="EnsemblFungi"/>
</dbReference>
<evidence type="ECO:0000256" key="6">
    <source>
        <dbReference type="ARBA" id="ARBA00023139"/>
    </source>
</evidence>
<dbReference type="PROSITE" id="PS50859">
    <property type="entry name" value="LONGIN"/>
    <property type="match status" value="1"/>
</dbReference>
<evidence type="ECO:0000256" key="2">
    <source>
        <dbReference type="ARBA" id="ARBA00008025"/>
    </source>
</evidence>
<dbReference type="GO" id="GO:0005886">
    <property type="term" value="C:plasma membrane"/>
    <property type="evidence" value="ECO:0007669"/>
    <property type="project" value="UniProtKB-SubCell"/>
</dbReference>
<evidence type="ECO:0000259" key="12">
    <source>
        <dbReference type="PROSITE" id="PS50892"/>
    </source>
</evidence>
<dbReference type="InterPro" id="IPR001388">
    <property type="entry name" value="Synaptobrevin-like"/>
</dbReference>
<gene>
    <name evidence="13" type="ORF">B5807_00571</name>
</gene>
<dbReference type="GO" id="GO:0033106">
    <property type="term" value="C:cis-Golgi network membrane"/>
    <property type="evidence" value="ECO:0007669"/>
    <property type="project" value="EnsemblFungi"/>
</dbReference>
<keyword evidence="14" id="KW-1185">Reference proteome</keyword>
<dbReference type="Proteomes" id="UP000193240">
    <property type="component" value="Unassembled WGS sequence"/>
</dbReference>
<sequence>MKVVYIGIFNNEAKPAVELTHESDLSSYGRFTRGSIAEFLTFFAGEVAQRTRPGQRQDVEEKEYTFHAYGRTEGVCGIVITDDEYPTMVAHRVLSKIVDEFVSKYPRTAYTSFTKGQTQLSFPELKQYITQYQDPAQADSIVKIQKELDETKIVLHKTIESVLERGEKIDNLVAKSDGLSAQSKMFYTQAKKQNSCCVVM</sequence>
<feature type="domain" description="Longin" evidence="11">
    <location>
        <begin position="7"/>
        <end position="126"/>
    </location>
</feature>
<evidence type="ECO:0000313" key="13">
    <source>
        <dbReference type="EMBL" id="OSS53470.1"/>
    </source>
</evidence>
<keyword evidence="5" id="KW-0472">Membrane</keyword>
<dbReference type="FunFam" id="1.20.5.110:FF:000020">
    <property type="entry name" value="synaptobrevin homolog YKT6"/>
    <property type="match status" value="1"/>
</dbReference>
<dbReference type="CDD" id="cd15867">
    <property type="entry name" value="R-SNARE_YKT6"/>
    <property type="match status" value="1"/>
</dbReference>
<dbReference type="SUPFAM" id="SSF58038">
    <property type="entry name" value="SNARE fusion complex"/>
    <property type="match status" value="1"/>
</dbReference>
<dbReference type="GO" id="GO:0006891">
    <property type="term" value="P:intra-Golgi vesicle-mediated transport"/>
    <property type="evidence" value="ECO:0007669"/>
    <property type="project" value="EnsemblFungi"/>
</dbReference>
<dbReference type="SUPFAM" id="SSF64356">
    <property type="entry name" value="SNARE-like"/>
    <property type="match status" value="1"/>
</dbReference>
<dbReference type="CDD" id="cd14824">
    <property type="entry name" value="Longin"/>
    <property type="match status" value="1"/>
</dbReference>
<dbReference type="OMA" id="HYIGIIR"/>
<feature type="domain" description="V-SNARE coiled-coil homology" evidence="12">
    <location>
        <begin position="140"/>
        <end position="200"/>
    </location>
</feature>
<dbReference type="GO" id="GO:0061909">
    <property type="term" value="P:autophagosome-lysosome fusion"/>
    <property type="evidence" value="ECO:0007669"/>
    <property type="project" value="EnsemblFungi"/>
</dbReference>
<dbReference type="InterPro" id="IPR045848">
    <property type="entry name" value="R-SNARE_YKT6"/>
</dbReference>
<proteinExistence type="inferred from homology"/>
<dbReference type="Gene3D" id="3.30.450.50">
    <property type="entry name" value="Longin domain"/>
    <property type="match status" value="1"/>
</dbReference>
<keyword evidence="6" id="KW-0564">Palmitate</keyword>
<keyword evidence="7" id="KW-0449">Lipoprotein</keyword>
<evidence type="ECO:0000259" key="11">
    <source>
        <dbReference type="PROSITE" id="PS50859"/>
    </source>
</evidence>
<keyword evidence="10" id="KW-0175">Coiled coil</keyword>
<dbReference type="PRINTS" id="PR00219">
    <property type="entry name" value="SYNAPTOBREVN"/>
</dbReference>
<dbReference type="InParanoid" id="A0A1Y2MBL9"/>
<dbReference type="FunCoup" id="A0A1Y2MBL9">
    <property type="interactions" value="1193"/>
</dbReference>
<dbReference type="GO" id="GO:0005768">
    <property type="term" value="C:endosome"/>
    <property type="evidence" value="ECO:0007669"/>
    <property type="project" value="EnsemblFungi"/>
</dbReference>
<keyword evidence="8" id="KW-0636">Prenylation</keyword>
<evidence type="ECO:0000256" key="4">
    <source>
        <dbReference type="ARBA" id="ARBA00022481"/>
    </source>
</evidence>
<evidence type="ECO:0000256" key="3">
    <source>
        <dbReference type="ARBA" id="ARBA00022475"/>
    </source>
</evidence>
<evidence type="ECO:0000256" key="10">
    <source>
        <dbReference type="PROSITE-ProRule" id="PRU00290"/>
    </source>
</evidence>
<dbReference type="Pfam" id="PF00957">
    <property type="entry name" value="Synaptobrevin"/>
    <property type="match status" value="1"/>
</dbReference>
<dbReference type="GO" id="GO:0031201">
    <property type="term" value="C:SNARE complex"/>
    <property type="evidence" value="ECO:0007669"/>
    <property type="project" value="EnsemblFungi"/>
</dbReference>
<dbReference type="InterPro" id="IPR042855">
    <property type="entry name" value="V_SNARE_CC"/>
</dbReference>
<dbReference type="AlphaFoldDB" id="A0A1Y2MBL9"/>
<evidence type="ECO:0000256" key="9">
    <source>
        <dbReference type="ARBA" id="ARBA00026133"/>
    </source>
</evidence>
<dbReference type="STRING" id="105696.A0A1Y2MBL9"/>
<evidence type="ECO:0000256" key="8">
    <source>
        <dbReference type="ARBA" id="ARBA00023289"/>
    </source>
</evidence>
<dbReference type="GO" id="GO:0000329">
    <property type="term" value="C:fungal-type vacuole membrane"/>
    <property type="evidence" value="ECO:0007669"/>
    <property type="project" value="EnsemblFungi"/>
</dbReference>
<evidence type="ECO:0000313" key="14">
    <source>
        <dbReference type="Proteomes" id="UP000193240"/>
    </source>
</evidence>
<dbReference type="OrthoDB" id="27923at2759"/>